<feature type="compositionally biased region" description="Gly residues" evidence="3">
    <location>
        <begin position="164"/>
        <end position="173"/>
    </location>
</feature>
<dbReference type="InterPro" id="IPR000504">
    <property type="entry name" value="RRM_dom"/>
</dbReference>
<sequence>MPAFRLRVCQSKSNGRFVSNMAGRSGYGNSGNYDSGRRDGGRKRLPDKPPYTAFVGNLPNGVTEGDIADAVFKDLNVARTRLVFDHDSSKFKGFCYVEFDDLESMEKALDMDGRIHIDDAGPIRIDVAEGKRNNRDGGRGGGGGGGFRDRGPRGGRDGRDGGGFRRQGGGGGFDNFHNSGFNDGGPGGPGGPGGFGRNRSNYGNDFGGDRGRSNYGQFDDRGDDRGGSSNWGRSGNRSNFGDRRDGGGRPPRQEGGYGRQNSFSSSSDLPSAPVDTSNRPRLKLAPRSVNAPINDLADTLQRSSIFGNAKPRDEKLAEAKKPATPDPQP</sequence>
<protein>
    <recommendedName>
        <fullName evidence="4">RRM domain-containing protein</fullName>
    </recommendedName>
</protein>
<feature type="region of interest" description="Disordered" evidence="3">
    <location>
        <begin position="127"/>
        <end position="329"/>
    </location>
</feature>
<dbReference type="Gene3D" id="3.30.70.330">
    <property type="match status" value="1"/>
</dbReference>
<feature type="compositionally biased region" description="Low complexity" evidence="3">
    <location>
        <begin position="227"/>
        <end position="239"/>
    </location>
</feature>
<dbReference type="Pfam" id="PF00076">
    <property type="entry name" value="RRM_1"/>
    <property type="match status" value="1"/>
</dbReference>
<evidence type="ECO:0000313" key="5">
    <source>
        <dbReference type="EMBL" id="CAH0394239.1"/>
    </source>
</evidence>
<keyword evidence="6" id="KW-1185">Reference proteome</keyword>
<accession>A0A9P0AN00</accession>
<dbReference type="AlphaFoldDB" id="A0A9P0AN00"/>
<dbReference type="Proteomes" id="UP001152759">
    <property type="component" value="Chromosome 8"/>
</dbReference>
<reference evidence="5" key="1">
    <citation type="submission" date="2021-12" db="EMBL/GenBank/DDBJ databases">
        <authorList>
            <person name="King R."/>
        </authorList>
    </citation>
    <scope>NUCLEOTIDE SEQUENCE</scope>
</reference>
<dbReference type="SUPFAM" id="SSF54928">
    <property type="entry name" value="RNA-binding domain, RBD"/>
    <property type="match status" value="1"/>
</dbReference>
<dbReference type="PANTHER" id="PTHR23236">
    <property type="entry name" value="EUKARYOTIC TRANSLATION INITIATION FACTOR 4B/4H"/>
    <property type="match status" value="1"/>
</dbReference>
<evidence type="ECO:0000313" key="6">
    <source>
        <dbReference type="Proteomes" id="UP001152759"/>
    </source>
</evidence>
<dbReference type="PROSITE" id="PS50102">
    <property type="entry name" value="RRM"/>
    <property type="match status" value="1"/>
</dbReference>
<dbReference type="PANTHER" id="PTHR23236:SF11">
    <property type="entry name" value="EUKARYOTIC TRANSLATION INITIATION FACTOR 4H"/>
    <property type="match status" value="1"/>
</dbReference>
<dbReference type="InterPro" id="IPR012677">
    <property type="entry name" value="Nucleotide-bd_a/b_plait_sf"/>
</dbReference>
<feature type="compositionally biased region" description="Gly residues" evidence="3">
    <location>
        <begin position="182"/>
        <end position="196"/>
    </location>
</feature>
<evidence type="ECO:0000259" key="4">
    <source>
        <dbReference type="PROSITE" id="PS50102"/>
    </source>
</evidence>
<feature type="domain" description="RRM" evidence="4">
    <location>
        <begin position="51"/>
        <end position="130"/>
    </location>
</feature>
<dbReference type="EMBL" id="OU963869">
    <property type="protein sequence ID" value="CAH0394239.1"/>
    <property type="molecule type" value="Genomic_DNA"/>
</dbReference>
<dbReference type="GO" id="GO:0003723">
    <property type="term" value="F:RNA binding"/>
    <property type="evidence" value="ECO:0007669"/>
    <property type="project" value="UniProtKB-UniRule"/>
</dbReference>
<feature type="compositionally biased region" description="Basic and acidic residues" evidence="3">
    <location>
        <begin position="310"/>
        <end position="323"/>
    </location>
</feature>
<dbReference type="KEGG" id="btab:109033976"/>
<organism evidence="5 6">
    <name type="scientific">Bemisia tabaci</name>
    <name type="common">Sweetpotato whitefly</name>
    <name type="synonym">Aleurodes tabaci</name>
    <dbReference type="NCBI Taxonomy" id="7038"/>
    <lineage>
        <taxon>Eukaryota</taxon>
        <taxon>Metazoa</taxon>
        <taxon>Ecdysozoa</taxon>
        <taxon>Arthropoda</taxon>
        <taxon>Hexapoda</taxon>
        <taxon>Insecta</taxon>
        <taxon>Pterygota</taxon>
        <taxon>Neoptera</taxon>
        <taxon>Paraneoptera</taxon>
        <taxon>Hemiptera</taxon>
        <taxon>Sternorrhyncha</taxon>
        <taxon>Aleyrodoidea</taxon>
        <taxon>Aleyrodidae</taxon>
        <taxon>Aleyrodinae</taxon>
        <taxon>Bemisia</taxon>
    </lineage>
</organism>
<evidence type="ECO:0000256" key="2">
    <source>
        <dbReference type="PROSITE-ProRule" id="PRU00176"/>
    </source>
</evidence>
<evidence type="ECO:0000256" key="3">
    <source>
        <dbReference type="SAM" id="MobiDB-lite"/>
    </source>
</evidence>
<feature type="region of interest" description="Disordered" evidence="3">
    <location>
        <begin position="28"/>
        <end position="50"/>
    </location>
</feature>
<keyword evidence="1 2" id="KW-0694">RNA-binding</keyword>
<feature type="compositionally biased region" description="Basic and acidic residues" evidence="3">
    <location>
        <begin position="147"/>
        <end position="163"/>
    </location>
</feature>
<dbReference type="InterPro" id="IPR035979">
    <property type="entry name" value="RBD_domain_sf"/>
</dbReference>
<gene>
    <name evidence="5" type="ORF">BEMITA_LOCUS12562</name>
</gene>
<feature type="compositionally biased region" description="Basic and acidic residues" evidence="3">
    <location>
        <begin position="35"/>
        <end position="47"/>
    </location>
</feature>
<proteinExistence type="predicted"/>
<name>A0A9P0AN00_BEMTA</name>
<dbReference type="SMART" id="SM00360">
    <property type="entry name" value="RRM"/>
    <property type="match status" value="1"/>
</dbReference>
<dbReference type="OrthoDB" id="48651at2759"/>
<evidence type="ECO:0000256" key="1">
    <source>
        <dbReference type="ARBA" id="ARBA00022884"/>
    </source>
</evidence>
<feature type="compositionally biased region" description="Basic and acidic residues" evidence="3">
    <location>
        <begin position="207"/>
        <end position="226"/>
    </location>
</feature>
<feature type="compositionally biased region" description="Basic and acidic residues" evidence="3">
    <location>
        <begin position="127"/>
        <end position="138"/>
    </location>
</feature>